<gene>
    <name evidence="1" type="ORF">PRUB_b6008</name>
</gene>
<dbReference type="Proteomes" id="UP000016480">
    <property type="component" value="Unassembled WGS sequence"/>
</dbReference>
<accession>A0A8T0C210</accession>
<name>A0A8T0C210_9GAMM</name>
<protein>
    <submittedName>
        <fullName evidence="1">Uncharacterized protein</fullName>
    </submittedName>
</protein>
<reference evidence="1 2" key="1">
    <citation type="journal article" date="2012" name="J. Bacteriol.">
        <title>Genome sequence of the cycloprodigiosin-producing bacterial strain Pseudoalteromonas rubra ATCC 29570(T).</title>
        <authorList>
            <person name="Xie B.B."/>
            <person name="Shu Y.L."/>
            <person name="Qin Q.L."/>
            <person name="Rong J.C."/>
            <person name="Zhang X.Y."/>
            <person name="Chen X.L."/>
            <person name="Zhou B.C."/>
            <person name="Zhang Y.Z."/>
        </authorList>
    </citation>
    <scope>NUCLEOTIDE SEQUENCE [LARGE SCALE GENOMIC DNA]</scope>
    <source>
        <strain evidence="1 2">DSM 6842</strain>
    </source>
</reference>
<dbReference type="AlphaFoldDB" id="A0A8T0C210"/>
<organism evidence="1 2">
    <name type="scientific">Pseudoalteromonas rubra</name>
    <dbReference type="NCBI Taxonomy" id="43658"/>
    <lineage>
        <taxon>Bacteria</taxon>
        <taxon>Pseudomonadati</taxon>
        <taxon>Pseudomonadota</taxon>
        <taxon>Gammaproteobacteria</taxon>
        <taxon>Alteromonadales</taxon>
        <taxon>Pseudoalteromonadaceae</taxon>
        <taxon>Pseudoalteromonas</taxon>
    </lineage>
</organism>
<dbReference type="EMBL" id="AHCD03000044">
    <property type="protein sequence ID" value="KAF7781288.1"/>
    <property type="molecule type" value="Genomic_DNA"/>
</dbReference>
<evidence type="ECO:0000313" key="1">
    <source>
        <dbReference type="EMBL" id="KAF7781288.1"/>
    </source>
</evidence>
<sequence length="32" mass="3523">MYHHEFKGAVTRTASLSSAVILGKGLPLIYYV</sequence>
<evidence type="ECO:0000313" key="2">
    <source>
        <dbReference type="Proteomes" id="UP000016480"/>
    </source>
</evidence>
<proteinExistence type="predicted"/>
<comment type="caution">
    <text evidence="1">The sequence shown here is derived from an EMBL/GenBank/DDBJ whole genome shotgun (WGS) entry which is preliminary data.</text>
</comment>